<keyword evidence="4" id="KW-1185">Reference proteome</keyword>
<feature type="region of interest" description="Disordered" evidence="1">
    <location>
        <begin position="1"/>
        <end position="35"/>
    </location>
</feature>
<name>M7NBA2_9BACT</name>
<gene>
    <name evidence="3" type="ORF">ADICEAN_00379</name>
</gene>
<feature type="domain" description="LysM" evidence="2">
    <location>
        <begin position="263"/>
        <end position="307"/>
    </location>
</feature>
<proteinExistence type="predicted"/>
<dbReference type="InterPro" id="IPR036779">
    <property type="entry name" value="LysM_dom_sf"/>
</dbReference>
<dbReference type="InterPro" id="IPR050570">
    <property type="entry name" value="Cell_wall_metabolism_enzyme"/>
</dbReference>
<dbReference type="Pfam" id="PF01476">
    <property type="entry name" value="LysM"/>
    <property type="match status" value="1"/>
</dbReference>
<dbReference type="InterPro" id="IPR011055">
    <property type="entry name" value="Dup_hybrid_motif"/>
</dbReference>
<dbReference type="Gene3D" id="2.70.70.10">
    <property type="entry name" value="Glucose Permease (Domain IIA)"/>
    <property type="match status" value="1"/>
</dbReference>
<dbReference type="PANTHER" id="PTHR21666:SF270">
    <property type="entry name" value="MUREIN HYDROLASE ACTIVATOR ENVC"/>
    <property type="match status" value="1"/>
</dbReference>
<keyword evidence="3" id="KW-0378">Hydrolase</keyword>
<dbReference type="SUPFAM" id="SSF51261">
    <property type="entry name" value="Duplicated hybrid motif"/>
    <property type="match status" value="1"/>
</dbReference>
<dbReference type="eggNOG" id="COG0739">
    <property type="taxonomic scope" value="Bacteria"/>
</dbReference>
<evidence type="ECO:0000259" key="2">
    <source>
        <dbReference type="PROSITE" id="PS51782"/>
    </source>
</evidence>
<dbReference type="EMBL" id="AODQ01000005">
    <property type="protein sequence ID" value="EMR04481.1"/>
    <property type="molecule type" value="Genomic_DNA"/>
</dbReference>
<accession>M7NBA2</accession>
<organism evidence="3 4">
    <name type="scientific">Cesiribacter andamanensis AMV16</name>
    <dbReference type="NCBI Taxonomy" id="1279009"/>
    <lineage>
        <taxon>Bacteria</taxon>
        <taxon>Pseudomonadati</taxon>
        <taxon>Bacteroidota</taxon>
        <taxon>Cytophagia</taxon>
        <taxon>Cytophagales</taxon>
        <taxon>Cesiribacteraceae</taxon>
        <taxon>Cesiribacter</taxon>
    </lineage>
</organism>
<dbReference type="Gene3D" id="3.10.350.10">
    <property type="entry name" value="LysM domain"/>
    <property type="match status" value="1"/>
</dbReference>
<reference evidence="3 4" key="1">
    <citation type="journal article" date="2013" name="Genome Announc.">
        <title>Draft Genome Sequence of Cesiribacter andamanensis Strain AMV16T, Isolated from a Soil Sample from a Mud Volcano in the Andaman Islands, India.</title>
        <authorList>
            <person name="Shivaji S."/>
            <person name="Ara S."/>
            <person name="Begum Z."/>
            <person name="Srinivas T.N."/>
            <person name="Singh A."/>
            <person name="Kumar Pinnaka A."/>
        </authorList>
    </citation>
    <scope>NUCLEOTIDE SEQUENCE [LARGE SCALE GENOMIC DNA]</scope>
    <source>
        <strain evidence="3 4">AMV16</strain>
    </source>
</reference>
<dbReference type="SUPFAM" id="SSF54106">
    <property type="entry name" value="LysM domain"/>
    <property type="match status" value="1"/>
</dbReference>
<sequence>MVIVEPDTLPAQVQDSSAVLPPARPEKAQTPPADFKQKDLKKELSIVAEDTTAVGPDPANLVEVSEQLLINKEWITLHEYYAVWDSRNINPYNIDVKSFSDTVSLLLYEKPHELWSPPLDHMHVTSDFGFRTPRWHYGTDVRLNIGDSVRTVFDGIIRIRKYDPSGYGNYIVVRHKNGLETLYGHLSKQLVEVGDEVKAGNVIGLGGNTGRSSGPHLHFETRYLGSALNPAEIYDFSANNLRAESIVVSSASFSYLKEAKKIVYHRVRSGDTLSGISRRYGVPVNTLMRLNGLRKNSVLKVGQRLRVH</sequence>
<dbReference type="Pfam" id="PF01551">
    <property type="entry name" value="Peptidase_M23"/>
    <property type="match status" value="1"/>
</dbReference>
<dbReference type="PANTHER" id="PTHR21666">
    <property type="entry name" value="PEPTIDASE-RELATED"/>
    <property type="match status" value="1"/>
</dbReference>
<dbReference type="STRING" id="1279009.ADICEAN_00379"/>
<dbReference type="EC" id="3.4.24.75" evidence="3"/>
<dbReference type="CDD" id="cd12797">
    <property type="entry name" value="M23_peptidase"/>
    <property type="match status" value="1"/>
</dbReference>
<protein>
    <submittedName>
        <fullName evidence="3">Glycyl-glycine endopeptidase ALE-1</fullName>
        <ecNumber evidence="3">3.4.24.75</ecNumber>
    </submittedName>
</protein>
<dbReference type="GO" id="GO:0004222">
    <property type="term" value="F:metalloendopeptidase activity"/>
    <property type="evidence" value="ECO:0007669"/>
    <property type="project" value="TreeGrafter"/>
</dbReference>
<dbReference type="CDD" id="cd00118">
    <property type="entry name" value="LysM"/>
    <property type="match status" value="1"/>
</dbReference>
<evidence type="ECO:0000256" key="1">
    <source>
        <dbReference type="SAM" id="MobiDB-lite"/>
    </source>
</evidence>
<dbReference type="AlphaFoldDB" id="M7NBA2"/>
<dbReference type="Proteomes" id="UP000011910">
    <property type="component" value="Unassembled WGS sequence"/>
</dbReference>
<comment type="caution">
    <text evidence="3">The sequence shown here is derived from an EMBL/GenBank/DDBJ whole genome shotgun (WGS) entry which is preliminary data.</text>
</comment>
<dbReference type="InterPro" id="IPR018392">
    <property type="entry name" value="LysM"/>
</dbReference>
<evidence type="ECO:0000313" key="4">
    <source>
        <dbReference type="Proteomes" id="UP000011910"/>
    </source>
</evidence>
<dbReference type="PROSITE" id="PS51782">
    <property type="entry name" value="LYSM"/>
    <property type="match status" value="1"/>
</dbReference>
<evidence type="ECO:0000313" key="3">
    <source>
        <dbReference type="EMBL" id="EMR04481.1"/>
    </source>
</evidence>
<dbReference type="SMART" id="SM00257">
    <property type="entry name" value="LysM"/>
    <property type="match status" value="1"/>
</dbReference>
<dbReference type="InterPro" id="IPR016047">
    <property type="entry name" value="M23ase_b-sheet_dom"/>
</dbReference>